<dbReference type="GO" id="GO:0032153">
    <property type="term" value="C:cell division site"/>
    <property type="evidence" value="ECO:0007669"/>
    <property type="project" value="TreeGrafter"/>
</dbReference>
<dbReference type="EMBL" id="MOXJ01000017">
    <property type="protein sequence ID" value="PDO10225.1"/>
    <property type="molecule type" value="Genomic_DNA"/>
</dbReference>
<feature type="transmembrane region" description="Helical" evidence="6">
    <location>
        <begin position="107"/>
        <end position="124"/>
    </location>
</feature>
<dbReference type="Proteomes" id="UP000243688">
    <property type="component" value="Unassembled WGS sequence"/>
</dbReference>
<keyword evidence="2 6" id="KW-0812">Transmembrane</keyword>
<evidence type="ECO:0000256" key="3">
    <source>
        <dbReference type="ARBA" id="ARBA00022960"/>
    </source>
</evidence>
<evidence type="ECO:0000256" key="6">
    <source>
        <dbReference type="SAM" id="Phobius"/>
    </source>
</evidence>
<feature type="transmembrane region" description="Helical" evidence="6">
    <location>
        <begin position="12"/>
        <end position="32"/>
    </location>
</feature>
<name>A0A2A6DZR5_9BACL</name>
<feature type="transmembrane region" description="Helical" evidence="6">
    <location>
        <begin position="180"/>
        <end position="198"/>
    </location>
</feature>
<feature type="transmembrane region" description="Helical" evidence="6">
    <location>
        <begin position="69"/>
        <end position="87"/>
    </location>
</feature>
<keyword evidence="4 6" id="KW-1133">Transmembrane helix</keyword>
<feature type="transmembrane region" description="Helical" evidence="6">
    <location>
        <begin position="159"/>
        <end position="175"/>
    </location>
</feature>
<evidence type="ECO:0000256" key="4">
    <source>
        <dbReference type="ARBA" id="ARBA00022989"/>
    </source>
</evidence>
<gene>
    <name evidence="7" type="ORF">BLM47_08200</name>
</gene>
<comment type="subcellular location">
    <subcellularLocation>
        <location evidence="1">Membrane</location>
        <topology evidence="1">Multi-pass membrane protein</topology>
    </subcellularLocation>
</comment>
<dbReference type="PANTHER" id="PTHR30474">
    <property type="entry name" value="CELL CYCLE PROTEIN"/>
    <property type="match status" value="1"/>
</dbReference>
<feature type="transmembrane region" description="Helical" evidence="6">
    <location>
        <begin position="314"/>
        <end position="336"/>
    </location>
</feature>
<evidence type="ECO:0008006" key="9">
    <source>
        <dbReference type="Google" id="ProtNLM"/>
    </source>
</evidence>
<protein>
    <recommendedName>
        <fullName evidence="9">Cell cycle protein</fullName>
    </recommendedName>
</protein>
<feature type="transmembrane region" description="Helical" evidence="6">
    <location>
        <begin position="348"/>
        <end position="369"/>
    </location>
</feature>
<dbReference type="AlphaFoldDB" id="A0A2A6DZR5"/>
<feature type="transmembrane region" description="Helical" evidence="6">
    <location>
        <begin position="44"/>
        <end position="62"/>
    </location>
</feature>
<evidence type="ECO:0000256" key="5">
    <source>
        <dbReference type="ARBA" id="ARBA00023136"/>
    </source>
</evidence>
<comment type="caution">
    <text evidence="7">The sequence shown here is derived from an EMBL/GenBank/DDBJ whole genome shotgun (WGS) entry which is preliminary data.</text>
</comment>
<feature type="transmembrane region" description="Helical" evidence="6">
    <location>
        <begin position="282"/>
        <end position="302"/>
    </location>
</feature>
<organism evidence="7 8">
    <name type="scientific">Candidatus Reconcilbacillus cellulovorans</name>
    <dbReference type="NCBI Taxonomy" id="1906605"/>
    <lineage>
        <taxon>Bacteria</taxon>
        <taxon>Bacillati</taxon>
        <taxon>Bacillota</taxon>
        <taxon>Bacilli</taxon>
        <taxon>Bacillales</taxon>
        <taxon>Paenibacillaceae</taxon>
        <taxon>Candidatus Reconcilbacillus</taxon>
    </lineage>
</organism>
<sequence length="386" mass="42499">MVRKLKRLDAAIVALLAAMAAFSTALIYSAVYGTPNEGLHVRNLIHYAAGFGLFLAVAMLDYRRLLRAAPYLYAAGVLLLLLVLRFGTEINGSRGWFRFGGFSFQPAEAAKFVLVIALSAFLGRRRGEPLRFWRDWVPLGALVAVPFTLTIVQPDLGNAVIYLFILVAMLWVGQAKYTHVAAALVVVAVVAALFVVSFEDLREPLRALLERWLHKGHWVDRIDMFLNPEAGRADVYHVEKAYIAIGSGRWIGDGFLQGNSVHKRFIPYVYSDSIVVVAGEEFGFVGMSVLLLAYFLLIYRMILIAIQCRDFRGAYLISGTIALVASQVFLNVGMHLKLVPFTGITLPLISYGGSSLLVLMAGFGVVASVRVHQEEPLLYAVGDKAS</sequence>
<dbReference type="InterPro" id="IPR001182">
    <property type="entry name" value="FtsW/RodA"/>
</dbReference>
<dbReference type="GO" id="GO:0015648">
    <property type="term" value="F:lipid-linked peptidoglycan transporter activity"/>
    <property type="evidence" value="ECO:0007669"/>
    <property type="project" value="TreeGrafter"/>
</dbReference>
<feature type="transmembrane region" description="Helical" evidence="6">
    <location>
        <begin position="136"/>
        <end position="153"/>
    </location>
</feature>
<dbReference type="GO" id="GO:0051301">
    <property type="term" value="P:cell division"/>
    <property type="evidence" value="ECO:0007669"/>
    <property type="project" value="InterPro"/>
</dbReference>
<evidence type="ECO:0000313" key="7">
    <source>
        <dbReference type="EMBL" id="PDO10225.1"/>
    </source>
</evidence>
<dbReference type="GO" id="GO:0005886">
    <property type="term" value="C:plasma membrane"/>
    <property type="evidence" value="ECO:0007669"/>
    <property type="project" value="TreeGrafter"/>
</dbReference>
<accession>A0A2A6DZR5</accession>
<dbReference type="GO" id="GO:0008360">
    <property type="term" value="P:regulation of cell shape"/>
    <property type="evidence" value="ECO:0007669"/>
    <property type="project" value="UniProtKB-KW"/>
</dbReference>
<evidence type="ECO:0000256" key="1">
    <source>
        <dbReference type="ARBA" id="ARBA00004141"/>
    </source>
</evidence>
<dbReference type="Pfam" id="PF01098">
    <property type="entry name" value="FTSW_RODA_SPOVE"/>
    <property type="match status" value="1"/>
</dbReference>
<evidence type="ECO:0000256" key="2">
    <source>
        <dbReference type="ARBA" id="ARBA00022692"/>
    </source>
</evidence>
<reference evidence="7 8" key="1">
    <citation type="submission" date="2016-12" db="EMBL/GenBank/DDBJ databases">
        <title>Candidatus Reconcilibacillus cellulovorans genome.</title>
        <authorList>
            <person name="Kolinko S."/>
            <person name="Wu Y.-W."/>
            <person name="Tachea F."/>
            <person name="Denzel E."/>
            <person name="Hiras J."/>
            <person name="Baecker N."/>
            <person name="Chan L.J."/>
            <person name="Eichorst S.A."/>
            <person name="Frey D."/>
            <person name="Adams P.D."/>
            <person name="Pray T."/>
            <person name="Tanjore D."/>
            <person name="Petzold C.J."/>
            <person name="Gladden J.M."/>
            <person name="Simmons B.A."/>
            <person name="Singer S.W."/>
        </authorList>
    </citation>
    <scope>NUCLEOTIDE SEQUENCE [LARGE SCALE GENOMIC DNA]</scope>
    <source>
        <strain evidence="7">JTherm</strain>
    </source>
</reference>
<keyword evidence="5 6" id="KW-0472">Membrane</keyword>
<proteinExistence type="predicted"/>
<evidence type="ECO:0000313" key="8">
    <source>
        <dbReference type="Proteomes" id="UP000243688"/>
    </source>
</evidence>
<keyword evidence="3" id="KW-0133">Cell shape</keyword>
<dbReference type="PANTHER" id="PTHR30474:SF1">
    <property type="entry name" value="PEPTIDOGLYCAN GLYCOSYLTRANSFERASE MRDB"/>
    <property type="match status" value="1"/>
</dbReference>